<dbReference type="Gene3D" id="1.20.120.20">
    <property type="entry name" value="Apolipoprotein"/>
    <property type="match status" value="1"/>
</dbReference>
<proteinExistence type="predicted"/>
<dbReference type="InterPro" id="IPR022062">
    <property type="entry name" value="DUF3618"/>
</dbReference>
<feature type="compositionally biased region" description="Basic and acidic residues" evidence="1">
    <location>
        <begin position="108"/>
        <end position="126"/>
    </location>
</feature>
<name>A0A533I409_PARDE</name>
<protein>
    <submittedName>
        <fullName evidence="2">DUF3618 domain-containing protein</fullName>
    </submittedName>
</protein>
<accession>A0A533I409</accession>
<feature type="region of interest" description="Disordered" evidence="1">
    <location>
        <begin position="170"/>
        <end position="210"/>
    </location>
</feature>
<gene>
    <name evidence="2" type="ORF">DI616_15065</name>
</gene>
<sequence length="414" mass="44971">MTSDTRSPEEIERDIERERAGLRDTLGDLQDKFSVETIARQFTDQFREHGGDIGRSVSDAVKRNPVALALTGVGIAWLMMGNRSDDVYRRDDYNRRDDYRRYRSRLDHEGSHDDARSSYDRDDRLSRSQQWSSPNRHLYSGRFGSTHDAPAWARTRHVDDENDVTERIGQAASSARSSVSDATSRISASASDAGSRVAETARSAGSGVADKAKDLAASAKDAGSSTAETVQNLSSSAADRAAALRDRLAQGTEDLTEEARKRVIDARHRAVEAREAAAEYARKGRDRAIDIFEEQPLIAGALAVALGAALGAALPRTQIEDEYLGEQSDNLIEEAERIFAEEKEKLGKVADAVKDEAGKAAGDLKDEADEAASKVAQTAKDKATSAGKRVADAARTEAEQQDLGDVKKSPKSSS</sequence>
<dbReference type="AlphaFoldDB" id="A0A533I409"/>
<feature type="compositionally biased region" description="Low complexity" evidence="1">
    <location>
        <begin position="171"/>
        <end position="184"/>
    </location>
</feature>
<evidence type="ECO:0000313" key="2">
    <source>
        <dbReference type="EMBL" id="TKW65485.1"/>
    </source>
</evidence>
<feature type="compositionally biased region" description="Basic and acidic residues" evidence="1">
    <location>
        <begin position="379"/>
        <end position="408"/>
    </location>
</feature>
<feature type="region of interest" description="Disordered" evidence="1">
    <location>
        <begin position="372"/>
        <end position="414"/>
    </location>
</feature>
<feature type="region of interest" description="Disordered" evidence="1">
    <location>
        <begin position="108"/>
        <end position="143"/>
    </location>
</feature>
<organism evidence="2 3">
    <name type="scientific">Paracoccus denitrificans</name>
    <dbReference type="NCBI Taxonomy" id="266"/>
    <lineage>
        <taxon>Bacteria</taxon>
        <taxon>Pseudomonadati</taxon>
        <taxon>Pseudomonadota</taxon>
        <taxon>Alphaproteobacteria</taxon>
        <taxon>Rhodobacterales</taxon>
        <taxon>Paracoccaceae</taxon>
        <taxon>Paracoccus</taxon>
    </lineage>
</organism>
<evidence type="ECO:0000256" key="1">
    <source>
        <dbReference type="SAM" id="MobiDB-lite"/>
    </source>
</evidence>
<reference evidence="2 3" key="1">
    <citation type="journal article" date="2017" name="Nat. Commun.">
        <title>In situ click chemistry generation of cyclooxygenase-2 inhibitors.</title>
        <authorList>
            <person name="Bhardwaj A."/>
            <person name="Kaur J."/>
            <person name="Wuest M."/>
            <person name="Wuest F."/>
        </authorList>
    </citation>
    <scope>NUCLEOTIDE SEQUENCE [LARGE SCALE GENOMIC DNA]</scope>
    <source>
        <strain evidence="2">S2_012_000_R3_94</strain>
    </source>
</reference>
<dbReference type="Pfam" id="PF12277">
    <property type="entry name" value="DUF3618"/>
    <property type="match status" value="1"/>
</dbReference>
<evidence type="ECO:0000313" key="3">
    <source>
        <dbReference type="Proteomes" id="UP000315344"/>
    </source>
</evidence>
<dbReference type="EMBL" id="VAFL01000013">
    <property type="protein sequence ID" value="TKW65485.1"/>
    <property type="molecule type" value="Genomic_DNA"/>
</dbReference>
<comment type="caution">
    <text evidence="2">The sequence shown here is derived from an EMBL/GenBank/DDBJ whole genome shotgun (WGS) entry which is preliminary data.</text>
</comment>
<dbReference type="Proteomes" id="UP000315344">
    <property type="component" value="Unassembled WGS sequence"/>
</dbReference>